<organism evidence="2 3">
    <name type="scientific">Kineosporia mesophila</name>
    <dbReference type="NCBI Taxonomy" id="566012"/>
    <lineage>
        <taxon>Bacteria</taxon>
        <taxon>Bacillati</taxon>
        <taxon>Actinomycetota</taxon>
        <taxon>Actinomycetes</taxon>
        <taxon>Kineosporiales</taxon>
        <taxon>Kineosporiaceae</taxon>
        <taxon>Kineosporia</taxon>
    </lineage>
</organism>
<feature type="domain" description="Methyltransferase type 11" evidence="1">
    <location>
        <begin position="1"/>
        <end position="62"/>
    </location>
</feature>
<evidence type="ECO:0000313" key="3">
    <source>
        <dbReference type="Proteomes" id="UP001501074"/>
    </source>
</evidence>
<reference evidence="3" key="1">
    <citation type="journal article" date="2019" name="Int. J. Syst. Evol. Microbiol.">
        <title>The Global Catalogue of Microorganisms (GCM) 10K type strain sequencing project: providing services to taxonomists for standard genome sequencing and annotation.</title>
        <authorList>
            <consortium name="The Broad Institute Genomics Platform"/>
            <consortium name="The Broad Institute Genome Sequencing Center for Infectious Disease"/>
            <person name="Wu L."/>
            <person name="Ma J."/>
        </authorList>
    </citation>
    <scope>NUCLEOTIDE SEQUENCE [LARGE SCALE GENOMIC DNA]</scope>
    <source>
        <strain evidence="3">JCM 16902</strain>
    </source>
</reference>
<sequence>MLARATERFPRARFRQGDLHHLPLPDNTVDLVVCALALAPLPTLTTAFAQFARVLRPGRHLVVTDVHHERVALGSLAHVRYPQGEPGLIPSYRYRASDYLGAALPSGFRVERCEEPCPSTANSTGTESLGAWDAWPWSLRSRVPAAVLTASPAVMLCHFRKD</sequence>
<dbReference type="Pfam" id="PF08241">
    <property type="entry name" value="Methyltransf_11"/>
    <property type="match status" value="1"/>
</dbReference>
<dbReference type="InterPro" id="IPR013216">
    <property type="entry name" value="Methyltransf_11"/>
</dbReference>
<dbReference type="SUPFAM" id="SSF53335">
    <property type="entry name" value="S-adenosyl-L-methionine-dependent methyltransferases"/>
    <property type="match status" value="1"/>
</dbReference>
<accession>A0ABP6Z7U1</accession>
<name>A0ABP6Z7U1_9ACTN</name>
<evidence type="ECO:0000313" key="2">
    <source>
        <dbReference type="EMBL" id="GAA3600533.1"/>
    </source>
</evidence>
<dbReference type="Gene3D" id="3.40.50.150">
    <property type="entry name" value="Vaccinia Virus protein VP39"/>
    <property type="match status" value="1"/>
</dbReference>
<proteinExistence type="predicted"/>
<dbReference type="CDD" id="cd02440">
    <property type="entry name" value="AdoMet_MTases"/>
    <property type="match status" value="1"/>
</dbReference>
<keyword evidence="3" id="KW-1185">Reference proteome</keyword>
<evidence type="ECO:0000259" key="1">
    <source>
        <dbReference type="Pfam" id="PF08241"/>
    </source>
</evidence>
<dbReference type="EMBL" id="BAAAZO010000002">
    <property type="protein sequence ID" value="GAA3600533.1"/>
    <property type="molecule type" value="Genomic_DNA"/>
</dbReference>
<dbReference type="InterPro" id="IPR029063">
    <property type="entry name" value="SAM-dependent_MTases_sf"/>
</dbReference>
<protein>
    <recommendedName>
        <fullName evidence="1">Methyltransferase type 11 domain-containing protein</fullName>
    </recommendedName>
</protein>
<gene>
    <name evidence="2" type="ORF">GCM10022223_15190</name>
</gene>
<comment type="caution">
    <text evidence="2">The sequence shown here is derived from an EMBL/GenBank/DDBJ whole genome shotgun (WGS) entry which is preliminary data.</text>
</comment>
<dbReference type="Proteomes" id="UP001501074">
    <property type="component" value="Unassembled WGS sequence"/>
</dbReference>